<evidence type="ECO:0000259" key="4">
    <source>
        <dbReference type="PROSITE" id="PS52004"/>
    </source>
</evidence>
<dbReference type="GO" id="GO:0005829">
    <property type="term" value="C:cytosol"/>
    <property type="evidence" value="ECO:0007669"/>
    <property type="project" value="TreeGrafter"/>
</dbReference>
<gene>
    <name evidence="5" type="primary">fabF_2</name>
    <name evidence="5" type="ORF">Mal64_16270</name>
</gene>
<reference evidence="5 6" key="1">
    <citation type="submission" date="2019-02" db="EMBL/GenBank/DDBJ databases">
        <title>Deep-cultivation of Planctomycetes and their phenomic and genomic characterization uncovers novel biology.</title>
        <authorList>
            <person name="Wiegand S."/>
            <person name="Jogler M."/>
            <person name="Boedeker C."/>
            <person name="Pinto D."/>
            <person name="Vollmers J."/>
            <person name="Rivas-Marin E."/>
            <person name="Kohn T."/>
            <person name="Peeters S.H."/>
            <person name="Heuer A."/>
            <person name="Rast P."/>
            <person name="Oberbeckmann S."/>
            <person name="Bunk B."/>
            <person name="Jeske O."/>
            <person name="Meyerdierks A."/>
            <person name="Storesund J.E."/>
            <person name="Kallscheuer N."/>
            <person name="Luecker S."/>
            <person name="Lage O.M."/>
            <person name="Pohl T."/>
            <person name="Merkel B.J."/>
            <person name="Hornburger P."/>
            <person name="Mueller R.-W."/>
            <person name="Bruemmer F."/>
            <person name="Labrenz M."/>
            <person name="Spormann A.M."/>
            <person name="Op Den Camp H."/>
            <person name="Overmann J."/>
            <person name="Amann R."/>
            <person name="Jetten M.S.M."/>
            <person name="Mascher T."/>
            <person name="Medema M.H."/>
            <person name="Devos D.P."/>
            <person name="Kaster A.-K."/>
            <person name="Ovreas L."/>
            <person name="Rohde M."/>
            <person name="Galperin M.Y."/>
            <person name="Jogler C."/>
        </authorList>
    </citation>
    <scope>NUCLEOTIDE SEQUENCE [LARGE SCALE GENOMIC DNA]</scope>
    <source>
        <strain evidence="5 6">Mal64</strain>
    </source>
</reference>
<accession>A0A5C5ZLY0</accession>
<dbReference type="OrthoDB" id="292158at2"/>
<dbReference type="Gene3D" id="3.40.47.10">
    <property type="match status" value="2"/>
</dbReference>
<feature type="domain" description="Ketosynthase family 3 (KS3)" evidence="4">
    <location>
        <begin position="3"/>
        <end position="419"/>
    </location>
</feature>
<dbReference type="Proteomes" id="UP000315440">
    <property type="component" value="Unassembled WGS sequence"/>
</dbReference>
<dbReference type="EMBL" id="SJPQ01000002">
    <property type="protein sequence ID" value="TWT88150.1"/>
    <property type="molecule type" value="Genomic_DNA"/>
</dbReference>
<dbReference type="PANTHER" id="PTHR11712:SF336">
    <property type="entry name" value="3-OXOACYL-[ACYL-CARRIER-PROTEIN] SYNTHASE, MITOCHONDRIAL"/>
    <property type="match status" value="1"/>
</dbReference>
<dbReference type="InterPro" id="IPR014031">
    <property type="entry name" value="Ketoacyl_synth_C"/>
</dbReference>
<proteinExistence type="inferred from homology"/>
<name>A0A5C5ZLY0_9BACT</name>
<dbReference type="InterPro" id="IPR020841">
    <property type="entry name" value="PKS_Beta-ketoAc_synthase_dom"/>
</dbReference>
<dbReference type="InterPro" id="IPR014030">
    <property type="entry name" value="Ketoacyl_synth_N"/>
</dbReference>
<evidence type="ECO:0000256" key="3">
    <source>
        <dbReference type="RuleBase" id="RU003694"/>
    </source>
</evidence>
<comment type="caution">
    <text evidence="5">The sequence shown here is derived from an EMBL/GenBank/DDBJ whole genome shotgun (WGS) entry which is preliminary data.</text>
</comment>
<dbReference type="RefSeq" id="WP_146398959.1">
    <property type="nucleotide sequence ID" value="NZ_SJPQ01000002.1"/>
</dbReference>
<dbReference type="Pfam" id="PF02801">
    <property type="entry name" value="Ketoacyl-synt_C"/>
    <property type="match status" value="1"/>
</dbReference>
<dbReference type="PROSITE" id="PS52004">
    <property type="entry name" value="KS3_2"/>
    <property type="match status" value="1"/>
</dbReference>
<evidence type="ECO:0000313" key="6">
    <source>
        <dbReference type="Proteomes" id="UP000315440"/>
    </source>
</evidence>
<evidence type="ECO:0000256" key="2">
    <source>
        <dbReference type="ARBA" id="ARBA00022679"/>
    </source>
</evidence>
<evidence type="ECO:0000256" key="1">
    <source>
        <dbReference type="ARBA" id="ARBA00008467"/>
    </source>
</evidence>
<organism evidence="5 6">
    <name type="scientific">Pseudobythopirellula maris</name>
    <dbReference type="NCBI Taxonomy" id="2527991"/>
    <lineage>
        <taxon>Bacteria</taxon>
        <taxon>Pseudomonadati</taxon>
        <taxon>Planctomycetota</taxon>
        <taxon>Planctomycetia</taxon>
        <taxon>Pirellulales</taxon>
        <taxon>Lacipirellulaceae</taxon>
        <taxon>Pseudobythopirellula</taxon>
    </lineage>
</organism>
<keyword evidence="5" id="KW-0012">Acyltransferase</keyword>
<sequence>MSDQDVLITGLGIVSPIGVGAAAVWESLESRRSGVRNIPELAEAGWIAPFGGLIDDFNPKEHVKPRKSLKVMAREIQIGYAAAELARESAGIEEGQIDPERQGVVAGAGMLYCDCEELAAPFRASMAGHAFDFERWGKEGLGEMYPLWLLKYLPNMTACHVGIRQDARGPTNTIAHGDVSSLLALGEAADVIRRGGADVMLAGGSGSRLDLTDLSWRSGAGLTLKGDDPAAASRPFDATRDGSVCGEGAAFFVLESARHAARRQAKVLGRVAAVANRYEATTAGRKPPGKAIAAAIAAAMERAGLKGEDLAMVKAHGASRLDEDAAEAQAIRARVGDAPVTAPTSFFGRTGAGCGAVELAAALIARNQGVTPATLNFATADPECPVSVSAEHRPAESGAILALNHTVTGQAAAAVIAVD</sequence>
<dbReference type="EC" id="2.3.1.179" evidence="5"/>
<dbReference type="InterPro" id="IPR000794">
    <property type="entry name" value="Beta-ketoacyl_synthase"/>
</dbReference>
<evidence type="ECO:0000313" key="5">
    <source>
        <dbReference type="EMBL" id="TWT88150.1"/>
    </source>
</evidence>
<comment type="similarity">
    <text evidence="1 3">Belongs to the thiolase-like superfamily. Beta-ketoacyl-ACP synthases family.</text>
</comment>
<dbReference type="PANTHER" id="PTHR11712">
    <property type="entry name" value="POLYKETIDE SYNTHASE-RELATED"/>
    <property type="match status" value="1"/>
</dbReference>
<dbReference type="GO" id="GO:0006633">
    <property type="term" value="P:fatty acid biosynthetic process"/>
    <property type="evidence" value="ECO:0007669"/>
    <property type="project" value="TreeGrafter"/>
</dbReference>
<keyword evidence="2 3" id="KW-0808">Transferase</keyword>
<dbReference type="InterPro" id="IPR016039">
    <property type="entry name" value="Thiolase-like"/>
</dbReference>
<protein>
    <submittedName>
        <fullName evidence="5">3-oxoacyl-[acyl-carrier-protein] synthase 2</fullName>
        <ecNumber evidence="5">2.3.1.179</ecNumber>
    </submittedName>
</protein>
<dbReference type="SMART" id="SM00825">
    <property type="entry name" value="PKS_KS"/>
    <property type="match status" value="1"/>
</dbReference>
<dbReference type="GO" id="GO:0004315">
    <property type="term" value="F:3-oxoacyl-[acyl-carrier-protein] synthase activity"/>
    <property type="evidence" value="ECO:0007669"/>
    <property type="project" value="UniProtKB-EC"/>
</dbReference>
<dbReference type="Pfam" id="PF00109">
    <property type="entry name" value="ketoacyl-synt"/>
    <property type="match status" value="1"/>
</dbReference>
<dbReference type="SUPFAM" id="SSF53901">
    <property type="entry name" value="Thiolase-like"/>
    <property type="match status" value="2"/>
</dbReference>
<keyword evidence="6" id="KW-1185">Reference proteome</keyword>
<dbReference type="AlphaFoldDB" id="A0A5C5ZLY0"/>